<dbReference type="EMBL" id="JAAXKY010000128">
    <property type="protein sequence ID" value="NMH81084.1"/>
    <property type="molecule type" value="Genomic_DNA"/>
</dbReference>
<feature type="compositionally biased region" description="Low complexity" evidence="1">
    <location>
        <begin position="59"/>
        <end position="83"/>
    </location>
</feature>
<feature type="compositionally biased region" description="Basic and acidic residues" evidence="1">
    <location>
        <begin position="85"/>
        <end position="98"/>
    </location>
</feature>
<gene>
    <name evidence="3" type="ORF">HF577_28825</name>
</gene>
<reference evidence="3 4" key="1">
    <citation type="submission" date="2020-04" db="EMBL/GenBank/DDBJ databases">
        <authorList>
            <person name="Klaysubun C."/>
            <person name="Duangmal K."/>
            <person name="Lipun K."/>
        </authorList>
    </citation>
    <scope>NUCLEOTIDE SEQUENCE [LARGE SCALE GENOMIC DNA]</scope>
    <source>
        <strain evidence="3 4">JCM 11839</strain>
    </source>
</reference>
<keyword evidence="4" id="KW-1185">Reference proteome</keyword>
<feature type="domain" description="2-oxoglutarate dehydrogenase E1 component N-terminal" evidence="2">
    <location>
        <begin position="13"/>
        <end position="46"/>
    </location>
</feature>
<feature type="non-terminal residue" evidence="3">
    <location>
        <position position="98"/>
    </location>
</feature>
<evidence type="ECO:0000313" key="4">
    <source>
        <dbReference type="Proteomes" id="UP001296706"/>
    </source>
</evidence>
<dbReference type="Pfam" id="PF16078">
    <property type="entry name" value="2-oxogl_dehyd_N"/>
    <property type="match status" value="1"/>
</dbReference>
<sequence>MSSSSTSNAAGQFGPNEWLVEEMYQRFLDDPDSVDPAWHEFFADYRPTDENGASSSNGTPTPTADRSAAAAAAPAPTPTAEPAEPSERRRVGDRKAMT</sequence>
<dbReference type="Proteomes" id="UP001296706">
    <property type="component" value="Unassembled WGS sequence"/>
</dbReference>
<evidence type="ECO:0000313" key="3">
    <source>
        <dbReference type="EMBL" id="NMH81084.1"/>
    </source>
</evidence>
<feature type="region of interest" description="Disordered" evidence="1">
    <location>
        <begin position="30"/>
        <end position="98"/>
    </location>
</feature>
<proteinExistence type="predicted"/>
<evidence type="ECO:0000256" key="1">
    <source>
        <dbReference type="SAM" id="MobiDB-lite"/>
    </source>
</evidence>
<feature type="compositionally biased region" description="Basic and acidic residues" evidence="1">
    <location>
        <begin position="37"/>
        <end position="49"/>
    </location>
</feature>
<protein>
    <recommendedName>
        <fullName evidence="2">2-oxoglutarate dehydrogenase E1 component N-terminal domain-containing protein</fullName>
    </recommendedName>
</protein>
<organism evidence="3 4">
    <name type="scientific">Pseudonocardia xinjiangensis</name>
    <dbReference type="NCBI Taxonomy" id="75289"/>
    <lineage>
        <taxon>Bacteria</taxon>
        <taxon>Bacillati</taxon>
        <taxon>Actinomycetota</taxon>
        <taxon>Actinomycetes</taxon>
        <taxon>Pseudonocardiales</taxon>
        <taxon>Pseudonocardiaceae</taxon>
        <taxon>Pseudonocardia</taxon>
    </lineage>
</organism>
<evidence type="ECO:0000259" key="2">
    <source>
        <dbReference type="Pfam" id="PF16078"/>
    </source>
</evidence>
<name>A0ABX1RMG3_9PSEU</name>
<comment type="caution">
    <text evidence="3">The sequence shown here is derived from an EMBL/GenBank/DDBJ whole genome shotgun (WGS) entry which is preliminary data.</text>
</comment>
<accession>A0ABX1RMG3</accession>
<dbReference type="InterPro" id="IPR032106">
    <property type="entry name" value="2-oxogl_dehyd_N"/>
</dbReference>